<dbReference type="NCBIfam" id="TIGR03370">
    <property type="entry name" value="VPLPA-CTERM"/>
    <property type="match status" value="1"/>
</dbReference>
<dbReference type="Proteomes" id="UP000608594">
    <property type="component" value="Unassembled WGS sequence"/>
</dbReference>
<name>A0A926GKC0_9RHOB</name>
<comment type="caution">
    <text evidence="3">The sequence shown here is derived from an EMBL/GenBank/DDBJ whole genome shotgun (WGS) entry which is preliminary data.</text>
</comment>
<evidence type="ECO:0000256" key="1">
    <source>
        <dbReference type="SAM" id="Phobius"/>
    </source>
</evidence>
<accession>A0A926GKC0</accession>
<feature type="signal peptide" evidence="2">
    <location>
        <begin position="1"/>
        <end position="21"/>
    </location>
</feature>
<proteinExistence type="predicted"/>
<keyword evidence="4" id="KW-1185">Reference proteome</keyword>
<evidence type="ECO:0000256" key="2">
    <source>
        <dbReference type="SAM" id="SignalP"/>
    </source>
</evidence>
<organism evidence="3 4">
    <name type="scientific">Paracoccus amoyensis</name>
    <dbReference type="NCBI Taxonomy" id="2760093"/>
    <lineage>
        <taxon>Bacteria</taxon>
        <taxon>Pseudomonadati</taxon>
        <taxon>Pseudomonadota</taxon>
        <taxon>Alphaproteobacteria</taxon>
        <taxon>Rhodobacterales</taxon>
        <taxon>Paracoccaceae</taxon>
        <taxon>Paracoccus</taxon>
    </lineage>
</organism>
<dbReference type="AlphaFoldDB" id="A0A926GKC0"/>
<evidence type="ECO:0000313" key="3">
    <source>
        <dbReference type="EMBL" id="MBC9248487.1"/>
    </source>
</evidence>
<evidence type="ECO:0000313" key="4">
    <source>
        <dbReference type="Proteomes" id="UP000608594"/>
    </source>
</evidence>
<protein>
    <submittedName>
        <fullName evidence="3">VPLPA-CTERM sorting domain-containing protein</fullName>
    </submittedName>
</protein>
<keyword evidence="2" id="KW-0732">Signal</keyword>
<feature type="chain" id="PRO_5037633494" evidence="2">
    <location>
        <begin position="22"/>
        <end position="185"/>
    </location>
</feature>
<reference evidence="3" key="1">
    <citation type="submission" date="2020-08" db="EMBL/GenBank/DDBJ databases">
        <title>Paracoccus amoyensis sp. nov., isolated from the surface seawater at coast of Xiamen, Fujian.</title>
        <authorList>
            <person name="Lyu L."/>
        </authorList>
    </citation>
    <scope>NUCLEOTIDE SEQUENCE</scope>
    <source>
        <strain evidence="3">11-3</strain>
    </source>
</reference>
<keyword evidence="1" id="KW-0472">Membrane</keyword>
<keyword evidence="1" id="KW-1133">Transmembrane helix</keyword>
<feature type="transmembrane region" description="Helical" evidence="1">
    <location>
        <begin position="158"/>
        <end position="177"/>
    </location>
</feature>
<sequence length="185" mass="19191">MIVNKFLLAAAFIVAAGASQAATCTSGKVKYTLTQGNPDAVIASSCQSGNDTNTIDADWSLGGISGWTLADKTDNDDAYVDGGFASFSTSDRTWSVENPLGYEYVMVTLKQANTFAAFLLNSAELLSGLWLTEGPGKSIGGLSHASVYFAGETQPAPVPLPAGALLLPAGLGALALLRRRKQRAA</sequence>
<dbReference type="InterPro" id="IPR022472">
    <property type="entry name" value="VPLPA-CTERM"/>
</dbReference>
<gene>
    <name evidence="3" type="ORF">H4P12_17640</name>
</gene>
<keyword evidence="1" id="KW-0812">Transmembrane</keyword>
<dbReference type="EMBL" id="JACOQL010000007">
    <property type="protein sequence ID" value="MBC9248487.1"/>
    <property type="molecule type" value="Genomic_DNA"/>
</dbReference>